<dbReference type="EMBL" id="LQYE01000004">
    <property type="protein sequence ID" value="OAT69701.1"/>
    <property type="molecule type" value="Genomic_DNA"/>
</dbReference>
<comment type="caution">
    <text evidence="2">The sequence shown here is derived from an EMBL/GenBank/DDBJ whole genome shotgun (WGS) entry which is preliminary data.</text>
</comment>
<dbReference type="Proteomes" id="UP000186919">
    <property type="component" value="Unassembled WGS sequence"/>
</dbReference>
<sequence length="115" mass="12905">MAQARQDAVQERVERRARWQSGITDGGPGAPPNQVVEPADHARELERERSRAQHLRGQIAALREMAAQHSPGTDSVMLALLQMRQLAELLEQHRDELRMLLNGSSVDEQQPVLDP</sequence>
<accession>A0A179VFA8</accession>
<dbReference type="AlphaFoldDB" id="A0A179VFA8"/>
<evidence type="ECO:0000313" key="3">
    <source>
        <dbReference type="Proteomes" id="UP000186919"/>
    </source>
</evidence>
<organism evidence="2 3">
    <name type="scientific">Mycobacteroides immunogenum</name>
    <dbReference type="NCBI Taxonomy" id="83262"/>
    <lineage>
        <taxon>Bacteria</taxon>
        <taxon>Bacillati</taxon>
        <taxon>Actinomycetota</taxon>
        <taxon>Actinomycetes</taxon>
        <taxon>Mycobacteriales</taxon>
        <taxon>Mycobacteriaceae</taxon>
        <taxon>Mycobacteroides</taxon>
    </lineage>
</organism>
<evidence type="ECO:0000256" key="1">
    <source>
        <dbReference type="SAM" id="MobiDB-lite"/>
    </source>
</evidence>
<protein>
    <submittedName>
        <fullName evidence="2">Uncharacterized protein</fullName>
    </submittedName>
</protein>
<feature type="compositionally biased region" description="Basic and acidic residues" evidence="1">
    <location>
        <begin position="38"/>
        <end position="51"/>
    </location>
</feature>
<feature type="compositionally biased region" description="Basic and acidic residues" evidence="1">
    <location>
        <begin position="8"/>
        <end position="17"/>
    </location>
</feature>
<feature type="region of interest" description="Disordered" evidence="1">
    <location>
        <begin position="1"/>
        <end position="53"/>
    </location>
</feature>
<reference evidence="2 3" key="1">
    <citation type="submission" date="2016-01" db="EMBL/GenBank/DDBJ databases">
        <title>Mycobacterium immunogenum strain CD11_6 genome sequencing and assembly.</title>
        <authorList>
            <person name="Kaur G."/>
            <person name="Nair G.R."/>
            <person name="Mayilraj S."/>
        </authorList>
    </citation>
    <scope>NUCLEOTIDE SEQUENCE [LARGE SCALE GENOMIC DNA]</scope>
    <source>
        <strain evidence="2 3">CD11-6</strain>
    </source>
</reference>
<evidence type="ECO:0000313" key="2">
    <source>
        <dbReference type="EMBL" id="OAT69701.1"/>
    </source>
</evidence>
<name>A0A179VFA8_9MYCO</name>
<gene>
    <name evidence="2" type="ORF">AWB85_20155</name>
</gene>
<proteinExistence type="predicted"/>